<dbReference type="InterPro" id="IPR054713">
    <property type="entry name" value="GMIP/FCHO2-like_FCH"/>
</dbReference>
<gene>
    <name evidence="5" type="ORF">SMN809_LOCUS69564</name>
</gene>
<dbReference type="SUPFAM" id="SSF103657">
    <property type="entry name" value="BAR/IMD domain-like"/>
    <property type="match status" value="1"/>
</dbReference>
<evidence type="ECO:0000259" key="4">
    <source>
        <dbReference type="Pfam" id="PF22699"/>
    </source>
</evidence>
<reference evidence="5" key="1">
    <citation type="submission" date="2021-02" db="EMBL/GenBank/DDBJ databases">
        <authorList>
            <person name="Nowell W R."/>
        </authorList>
    </citation>
    <scope>NUCLEOTIDE SEQUENCE</scope>
</reference>
<evidence type="ECO:0000256" key="2">
    <source>
        <dbReference type="SAM" id="Coils"/>
    </source>
</evidence>
<evidence type="ECO:0000256" key="1">
    <source>
        <dbReference type="ARBA" id="ARBA00023054"/>
    </source>
</evidence>
<dbReference type="Pfam" id="PF22699">
    <property type="entry name" value="GMIP-like_FCH"/>
    <property type="match status" value="1"/>
</dbReference>
<feature type="compositionally biased region" description="Polar residues" evidence="3">
    <location>
        <begin position="118"/>
        <end position="138"/>
    </location>
</feature>
<dbReference type="PANTHER" id="PTHR23065:SF15">
    <property type="entry name" value="AT02057P"/>
    <property type="match status" value="1"/>
</dbReference>
<proteinExistence type="predicted"/>
<dbReference type="PANTHER" id="PTHR23065">
    <property type="entry name" value="PROLINE-SERINE-THREONINE PHOSPHATASE INTERACTING PROTEIN 1"/>
    <property type="match status" value="1"/>
</dbReference>
<evidence type="ECO:0000313" key="6">
    <source>
        <dbReference type="Proteomes" id="UP000676336"/>
    </source>
</evidence>
<name>A0A8S3HGU5_9BILA</name>
<dbReference type="GO" id="GO:0005905">
    <property type="term" value="C:clathrin-coated pit"/>
    <property type="evidence" value="ECO:0007669"/>
    <property type="project" value="TreeGrafter"/>
</dbReference>
<evidence type="ECO:0000256" key="3">
    <source>
        <dbReference type="SAM" id="MobiDB-lite"/>
    </source>
</evidence>
<dbReference type="GO" id="GO:0030136">
    <property type="term" value="C:clathrin-coated vesicle"/>
    <property type="evidence" value="ECO:0007669"/>
    <property type="project" value="TreeGrafter"/>
</dbReference>
<comment type="caution">
    <text evidence="5">The sequence shown here is derived from an EMBL/GenBank/DDBJ whole genome shotgun (WGS) entry which is preliminary data.</text>
</comment>
<organism evidence="5 6">
    <name type="scientific">Rotaria magnacalcarata</name>
    <dbReference type="NCBI Taxonomy" id="392030"/>
    <lineage>
        <taxon>Eukaryota</taxon>
        <taxon>Metazoa</taxon>
        <taxon>Spiralia</taxon>
        <taxon>Gnathifera</taxon>
        <taxon>Rotifera</taxon>
        <taxon>Eurotatoria</taxon>
        <taxon>Bdelloidea</taxon>
        <taxon>Philodinida</taxon>
        <taxon>Philodinidae</taxon>
        <taxon>Rotaria</taxon>
    </lineage>
</organism>
<evidence type="ECO:0000313" key="5">
    <source>
        <dbReference type="EMBL" id="CAF5183109.1"/>
    </source>
</evidence>
<dbReference type="EMBL" id="CAJOBI010319758">
    <property type="protein sequence ID" value="CAF5183109.1"/>
    <property type="molecule type" value="Genomic_DNA"/>
</dbReference>
<accession>A0A8S3HGU5</accession>
<dbReference type="GO" id="GO:0072583">
    <property type="term" value="P:clathrin-dependent endocytosis"/>
    <property type="evidence" value="ECO:0007669"/>
    <property type="project" value="TreeGrafter"/>
</dbReference>
<feature type="non-terminal residue" evidence="5">
    <location>
        <position position="1"/>
    </location>
</feature>
<dbReference type="InterPro" id="IPR027267">
    <property type="entry name" value="AH/BAR_dom_sf"/>
</dbReference>
<feature type="domain" description="GMIP/FCHO2-like FCH" evidence="4">
    <location>
        <begin position="31"/>
        <end position="186"/>
    </location>
</feature>
<dbReference type="GO" id="GO:0048268">
    <property type="term" value="P:clathrin coat assembly"/>
    <property type="evidence" value="ECO:0007669"/>
    <property type="project" value="TreeGrafter"/>
</dbReference>
<feature type="region of interest" description="Disordered" evidence="3">
    <location>
        <begin position="116"/>
        <end position="138"/>
    </location>
</feature>
<dbReference type="GO" id="GO:0005886">
    <property type="term" value="C:plasma membrane"/>
    <property type="evidence" value="ECO:0007669"/>
    <property type="project" value="TreeGrafter"/>
</dbReference>
<protein>
    <recommendedName>
        <fullName evidence="4">GMIP/FCHO2-like FCH domain-containing protein</fullName>
    </recommendedName>
</protein>
<dbReference type="Gene3D" id="1.20.1270.60">
    <property type="entry name" value="Arfaptin homology (AH) domain/BAR domain"/>
    <property type="match status" value="1"/>
</dbReference>
<sequence>SLQYESAYCKNLSRLQAQLLKVQHVGTFTPIWHSIRELLEKIALAHSTTVTHYQDLLRDIHNYHDSYLKKVKTSIQKDPDIARTAELISQLNNTLNTVNKAKEQYHSIGLDYERTKRSGSNLTNGSSTPVPQDNSTSSSIAQTALNTLTSSSRQIERLEKKFRQSHDEYRASIEKYNLLRNDFEKRFYD</sequence>
<keyword evidence="1 2" id="KW-0175">Coiled coil</keyword>
<feature type="non-terminal residue" evidence="5">
    <location>
        <position position="189"/>
    </location>
</feature>
<feature type="coiled-coil region" evidence="2">
    <location>
        <begin position="141"/>
        <end position="168"/>
    </location>
</feature>
<dbReference type="Proteomes" id="UP000676336">
    <property type="component" value="Unassembled WGS sequence"/>
</dbReference>
<dbReference type="AlphaFoldDB" id="A0A8S3HGU5"/>